<dbReference type="AlphaFoldDB" id="A0A8J7FKQ5"/>
<evidence type="ECO:0000256" key="3">
    <source>
        <dbReference type="SAM" id="SignalP"/>
    </source>
</evidence>
<dbReference type="InterPro" id="IPR023346">
    <property type="entry name" value="Lysozyme-like_dom_sf"/>
</dbReference>
<proteinExistence type="predicted"/>
<accession>A0A8J7FKQ5</accession>
<feature type="domain" description="Transglycosylase SLT" evidence="4">
    <location>
        <begin position="32"/>
        <end position="319"/>
    </location>
</feature>
<organism evidence="5 6">
    <name type="scientific">Chitinilyticum piscinae</name>
    <dbReference type="NCBI Taxonomy" id="2866724"/>
    <lineage>
        <taxon>Bacteria</taxon>
        <taxon>Pseudomonadati</taxon>
        <taxon>Pseudomonadota</taxon>
        <taxon>Betaproteobacteria</taxon>
        <taxon>Neisseriales</taxon>
        <taxon>Chitinibacteraceae</taxon>
        <taxon>Chitinilyticum</taxon>
    </lineage>
</organism>
<dbReference type="InterPro" id="IPR011757">
    <property type="entry name" value="Lytic_transglycosylase_MltB"/>
</dbReference>
<dbReference type="Pfam" id="PF13406">
    <property type="entry name" value="SLT_2"/>
    <property type="match status" value="1"/>
</dbReference>
<dbReference type="RefSeq" id="WP_194116017.1">
    <property type="nucleotide sequence ID" value="NZ_JADFUA010000004.1"/>
</dbReference>
<feature type="active site" evidence="1">
    <location>
        <position position="123"/>
    </location>
</feature>
<dbReference type="NCBIfam" id="TIGR02282">
    <property type="entry name" value="MltB"/>
    <property type="match status" value="1"/>
</dbReference>
<dbReference type="GO" id="GO:0008933">
    <property type="term" value="F:peptidoglycan lytic transglycosylase activity"/>
    <property type="evidence" value="ECO:0007669"/>
    <property type="project" value="TreeGrafter"/>
</dbReference>
<sequence>MTRFLRALGASALLFAASAHADEAMLQRDDVKAYLDEISAQYGFNRSELDTLFMQVTPKPNILNFFDRPSTSKPWYEFRPNFVTQGRAISGARFWRANAELVGKISKAYQVEPEVVLAILNVETGYGKNQGSFRVIDVLSTVAFDYPRRAEYFRRELTEFLLLARAEGWDPLGFKGSYAGAMGWPQFMPSSFRNFAQDWDKDGHHDIWNNPGDALASAANYLKEHGWQQGKPAYAAVNFSGEAEPLLAEKFNLKYTVAELMEKGVQPLTEQDTREKAVYFALETAPGETSHYLGYTNFYVITRYNKSTLYATAVLQLAEEIKTAYHSGADLATGKKTGKPAAKPASKTGSSKQKLW</sequence>
<keyword evidence="3" id="KW-0732">Signal</keyword>
<gene>
    <name evidence="5" type="primary">mltB</name>
    <name evidence="5" type="ORF">INR99_09030</name>
</gene>
<keyword evidence="6" id="KW-1185">Reference proteome</keyword>
<dbReference type="CDD" id="cd13399">
    <property type="entry name" value="Slt35-like"/>
    <property type="match status" value="1"/>
</dbReference>
<dbReference type="FunFam" id="1.10.8.350:FF:000001">
    <property type="entry name" value="Lytic murein transglycosylase B"/>
    <property type="match status" value="1"/>
</dbReference>
<name>A0A8J7FKQ5_9NEIS</name>
<evidence type="ECO:0000313" key="6">
    <source>
        <dbReference type="Proteomes" id="UP000604481"/>
    </source>
</evidence>
<dbReference type="InterPro" id="IPR043426">
    <property type="entry name" value="MltB-like"/>
</dbReference>
<feature type="compositionally biased region" description="Low complexity" evidence="2">
    <location>
        <begin position="339"/>
        <end position="356"/>
    </location>
</feature>
<dbReference type="EMBL" id="JADFUA010000004">
    <property type="protein sequence ID" value="MBE9609495.1"/>
    <property type="molecule type" value="Genomic_DNA"/>
</dbReference>
<feature type="region of interest" description="Disordered" evidence="2">
    <location>
        <begin position="332"/>
        <end position="356"/>
    </location>
</feature>
<dbReference type="Gene3D" id="1.10.8.350">
    <property type="entry name" value="Bacterial muramidase"/>
    <property type="match status" value="1"/>
</dbReference>
<evidence type="ECO:0000259" key="4">
    <source>
        <dbReference type="Pfam" id="PF13406"/>
    </source>
</evidence>
<dbReference type="PANTHER" id="PTHR30163:SF9">
    <property type="entry name" value="MEMBRANE-BOUND LYTIC MUREIN TRANSGLYCOSYLASE B"/>
    <property type="match status" value="1"/>
</dbReference>
<dbReference type="Proteomes" id="UP000604481">
    <property type="component" value="Unassembled WGS sequence"/>
</dbReference>
<feature type="signal peptide" evidence="3">
    <location>
        <begin position="1"/>
        <end position="21"/>
    </location>
</feature>
<reference evidence="5 6" key="1">
    <citation type="submission" date="2020-10" db="EMBL/GenBank/DDBJ databases">
        <title>The genome sequence of Chitinilyticum litopenaei 4Y14.</title>
        <authorList>
            <person name="Liu Y."/>
        </authorList>
    </citation>
    <scope>NUCLEOTIDE SEQUENCE [LARGE SCALE GENOMIC DNA]</scope>
    <source>
        <strain evidence="5 6">4Y14</strain>
    </source>
</reference>
<dbReference type="GO" id="GO:0009253">
    <property type="term" value="P:peptidoglycan catabolic process"/>
    <property type="evidence" value="ECO:0007669"/>
    <property type="project" value="TreeGrafter"/>
</dbReference>
<dbReference type="InterPro" id="IPR031304">
    <property type="entry name" value="SLT_2"/>
</dbReference>
<dbReference type="SUPFAM" id="SSF53955">
    <property type="entry name" value="Lysozyme-like"/>
    <property type="match status" value="1"/>
</dbReference>
<evidence type="ECO:0000313" key="5">
    <source>
        <dbReference type="EMBL" id="MBE9609495.1"/>
    </source>
</evidence>
<dbReference type="Gene3D" id="1.10.530.10">
    <property type="match status" value="1"/>
</dbReference>
<protein>
    <submittedName>
        <fullName evidence="5">Lytic murein transglycosylase B</fullName>
    </submittedName>
</protein>
<dbReference type="PANTHER" id="PTHR30163">
    <property type="entry name" value="MEMBRANE-BOUND LYTIC MUREIN TRANSGLYCOSYLASE B"/>
    <property type="match status" value="1"/>
</dbReference>
<evidence type="ECO:0000256" key="1">
    <source>
        <dbReference type="PIRSR" id="PIRSR611757-1"/>
    </source>
</evidence>
<comment type="caution">
    <text evidence="5">The sequence shown here is derived from an EMBL/GenBank/DDBJ whole genome shotgun (WGS) entry which is preliminary data.</text>
</comment>
<feature type="chain" id="PRO_5035198137" evidence="3">
    <location>
        <begin position="22"/>
        <end position="356"/>
    </location>
</feature>
<evidence type="ECO:0000256" key="2">
    <source>
        <dbReference type="SAM" id="MobiDB-lite"/>
    </source>
</evidence>